<dbReference type="Proteomes" id="UP001296969">
    <property type="component" value="Unassembled WGS sequence"/>
</dbReference>
<dbReference type="AlphaFoldDB" id="A0A9D7AJ31"/>
<name>A0A9D7AJ31_9GAMM</name>
<comment type="caution">
    <text evidence="3">The sequence shown here is derived from an EMBL/GenBank/DDBJ whole genome shotgun (WGS) entry which is preliminary data.</text>
</comment>
<evidence type="ECO:0000259" key="1">
    <source>
        <dbReference type="PROSITE" id="PS50983"/>
    </source>
</evidence>
<dbReference type="InterPro" id="IPR050902">
    <property type="entry name" value="ABC_Transporter_SBP"/>
</dbReference>
<dbReference type="Pfam" id="PF01497">
    <property type="entry name" value="Peripla_BP_2"/>
    <property type="match status" value="1"/>
</dbReference>
<sequence length="281" mass="30604">MMITKRLITAIFALFLFGQVAAEEKLVIAGGSLSELVYAIGAGDRVVGVDQTTFYPPETKQLPQIGYWKQLNVEGILSLRPTTFISWEDAGPKLVMEQLSKHNVKVLTLPRTPATIERMYENTRTLSKELKHSEQGEALINGIQTRLDSVAKRNAQQKQPVRVMFLLSVGGNSPQIAGAGSVAEAVLKLAGGNNVATHEQYKSYSGEAIIAANPDAIVVTSQSMASEAQRKQLGNIAGISRTAAWKNQRIIEVDQSLILGMGPRVVEAVEQLHQQLYPNSP</sequence>
<gene>
    <name evidence="3" type="ORF">I2492_11165</name>
    <name evidence="2" type="ORF">I2493_10220</name>
</gene>
<dbReference type="PANTHER" id="PTHR30535">
    <property type="entry name" value="VITAMIN B12-BINDING PROTEIN"/>
    <property type="match status" value="1"/>
</dbReference>
<dbReference type="Gene3D" id="3.40.50.1980">
    <property type="entry name" value="Nitrogenase molybdenum iron protein domain"/>
    <property type="match status" value="2"/>
</dbReference>
<dbReference type="RefSeq" id="WP_228398262.1">
    <property type="nucleotide sequence ID" value="NZ_JADRCP010000002.1"/>
</dbReference>
<dbReference type="EMBL" id="JADRCP010000002">
    <property type="protein sequence ID" value="MBK5176880.1"/>
    <property type="molecule type" value="Genomic_DNA"/>
</dbReference>
<dbReference type="SUPFAM" id="SSF53807">
    <property type="entry name" value="Helical backbone' metal receptor"/>
    <property type="match status" value="1"/>
</dbReference>
<dbReference type="PROSITE" id="PS50983">
    <property type="entry name" value="FE_B12_PBP"/>
    <property type="match status" value="1"/>
</dbReference>
<accession>A0A9D7AJ31</accession>
<proteinExistence type="predicted"/>
<reference evidence="3 5" key="1">
    <citation type="submission" date="2020-11" db="EMBL/GenBank/DDBJ databases">
        <title>Insectihabitans protaetiae gen. nov. sp. nov. and Insectihabitans allomyrinae sp. nov., isolated from larvae of Protaetia brevitarsis seulensis and Allomyrina dichotoma, respectively.</title>
        <authorList>
            <person name="Lee S.D."/>
            <person name="Byeon Y.-S."/>
            <person name="Kim S.-M."/>
            <person name="Yang H.L."/>
            <person name="Kim I.S."/>
        </authorList>
    </citation>
    <scope>NUCLEOTIDE SEQUENCE</scope>
    <source>
        <strain evidence="3">CWB-B4</strain>
        <strain evidence="2 5">CWB-B43</strain>
    </source>
</reference>
<keyword evidence="5" id="KW-1185">Reference proteome</keyword>
<evidence type="ECO:0000313" key="4">
    <source>
        <dbReference type="Proteomes" id="UP000807542"/>
    </source>
</evidence>
<dbReference type="CDD" id="cd01149">
    <property type="entry name" value="HutB"/>
    <property type="match status" value="1"/>
</dbReference>
<evidence type="ECO:0000313" key="2">
    <source>
        <dbReference type="EMBL" id="MBK5073389.1"/>
    </source>
</evidence>
<dbReference type="InterPro" id="IPR002491">
    <property type="entry name" value="ABC_transptr_periplasmic_BD"/>
</dbReference>
<feature type="domain" description="Fe/B12 periplasmic-binding" evidence="1">
    <location>
        <begin position="25"/>
        <end position="280"/>
    </location>
</feature>
<organism evidence="3 4">
    <name type="scientific">Limnobaculum xujianqingii</name>
    <dbReference type="NCBI Taxonomy" id="2738837"/>
    <lineage>
        <taxon>Bacteria</taxon>
        <taxon>Pseudomonadati</taxon>
        <taxon>Pseudomonadota</taxon>
        <taxon>Gammaproteobacteria</taxon>
        <taxon>Enterobacterales</taxon>
        <taxon>Budviciaceae</taxon>
        <taxon>Limnobaculum</taxon>
    </lineage>
</organism>
<evidence type="ECO:0000313" key="5">
    <source>
        <dbReference type="Proteomes" id="UP001296969"/>
    </source>
</evidence>
<protein>
    <submittedName>
        <fullName evidence="3">ABC transporter substrate-binding protein</fullName>
    </submittedName>
</protein>
<dbReference type="Proteomes" id="UP000807542">
    <property type="component" value="Unassembled WGS sequence"/>
</dbReference>
<dbReference type="PANTHER" id="PTHR30535:SF4">
    <property type="entry name" value="HEMIN-BINDING PERIPLASMIC PROTEIN HMUT"/>
    <property type="match status" value="1"/>
</dbReference>
<evidence type="ECO:0000313" key="3">
    <source>
        <dbReference type="EMBL" id="MBK5176880.1"/>
    </source>
</evidence>
<dbReference type="EMBL" id="JADRCQ010000002">
    <property type="protein sequence ID" value="MBK5073389.1"/>
    <property type="molecule type" value="Genomic_DNA"/>
</dbReference>